<proteinExistence type="predicted"/>
<comment type="cofactor">
    <cofactor evidence="1">
        <name>Mg(2+)</name>
        <dbReference type="ChEBI" id="CHEBI:18420"/>
    </cofactor>
</comment>
<gene>
    <name evidence="4" type="ORF">GCM10012287_22800</name>
</gene>
<protein>
    <submittedName>
        <fullName evidence="4">Hydrolase</fullName>
    </submittedName>
</protein>
<dbReference type="InterPro" id="IPR023214">
    <property type="entry name" value="HAD_sf"/>
</dbReference>
<dbReference type="Pfam" id="PF00702">
    <property type="entry name" value="Hydrolase"/>
    <property type="match status" value="1"/>
</dbReference>
<comment type="caution">
    <text evidence="4">The sequence shown here is derived from an EMBL/GenBank/DDBJ whole genome shotgun (WGS) entry which is preliminary data.</text>
</comment>
<evidence type="ECO:0000256" key="1">
    <source>
        <dbReference type="ARBA" id="ARBA00001946"/>
    </source>
</evidence>
<sequence>MPIRAVLWDVDDTLFDYTGSDRAGALRHIEAERLLARHPSPEAALARWREVMEEQFARFVSGELGFLEHRRERARAFLGTPLPDAEADAWFGRYVALYEQAWTLFPDAVPALDALTPRYRHGVLSNSSAAVQERKLRRLGIRERMETLLCADGIGHAKPAPEAFRAGCAALGLPPREVAYVGDRYDIDACAASEAGLHGVWLDRTGAPGASPATGVTGVAAEAGEAPGTLGDAGEGPPAAPGVTAVTRRITGLGELPALLARLP</sequence>
<dbReference type="PANTHER" id="PTHR46470">
    <property type="entry name" value="N-ACYLNEURAMINATE-9-PHOSPHATASE"/>
    <property type="match status" value="1"/>
</dbReference>
<dbReference type="Proteomes" id="UP000631535">
    <property type="component" value="Unassembled WGS sequence"/>
</dbReference>
<dbReference type="InterPro" id="IPR051400">
    <property type="entry name" value="HAD-like_hydrolase"/>
</dbReference>
<dbReference type="Gene3D" id="1.20.120.1600">
    <property type="match status" value="1"/>
</dbReference>
<keyword evidence="3" id="KW-0460">Magnesium</keyword>
<evidence type="ECO:0000313" key="4">
    <source>
        <dbReference type="EMBL" id="GGO48251.1"/>
    </source>
</evidence>
<name>A0ABQ2M8T3_9ACTN</name>
<dbReference type="InterPro" id="IPR036412">
    <property type="entry name" value="HAD-like_sf"/>
</dbReference>
<organism evidence="4 5">
    <name type="scientific">Streptomyces daqingensis</name>
    <dbReference type="NCBI Taxonomy" id="1472640"/>
    <lineage>
        <taxon>Bacteria</taxon>
        <taxon>Bacillati</taxon>
        <taxon>Actinomycetota</taxon>
        <taxon>Actinomycetes</taxon>
        <taxon>Kitasatosporales</taxon>
        <taxon>Streptomycetaceae</taxon>
        <taxon>Streptomyces</taxon>
    </lineage>
</organism>
<evidence type="ECO:0000256" key="3">
    <source>
        <dbReference type="ARBA" id="ARBA00022842"/>
    </source>
</evidence>
<dbReference type="SUPFAM" id="SSF56784">
    <property type="entry name" value="HAD-like"/>
    <property type="match status" value="1"/>
</dbReference>
<dbReference type="GO" id="GO:0016787">
    <property type="term" value="F:hydrolase activity"/>
    <property type="evidence" value="ECO:0007669"/>
    <property type="project" value="UniProtKB-KW"/>
</dbReference>
<dbReference type="SFLD" id="SFLDS00003">
    <property type="entry name" value="Haloacid_Dehalogenase"/>
    <property type="match status" value="1"/>
</dbReference>
<dbReference type="NCBIfam" id="TIGR01549">
    <property type="entry name" value="HAD-SF-IA-v1"/>
    <property type="match status" value="1"/>
</dbReference>
<accession>A0ABQ2M8T3</accession>
<keyword evidence="2 4" id="KW-0378">Hydrolase</keyword>
<reference evidence="5" key="1">
    <citation type="journal article" date="2019" name="Int. J. Syst. Evol. Microbiol.">
        <title>The Global Catalogue of Microorganisms (GCM) 10K type strain sequencing project: providing services to taxonomists for standard genome sequencing and annotation.</title>
        <authorList>
            <consortium name="The Broad Institute Genomics Platform"/>
            <consortium name="The Broad Institute Genome Sequencing Center for Infectious Disease"/>
            <person name="Wu L."/>
            <person name="Ma J."/>
        </authorList>
    </citation>
    <scope>NUCLEOTIDE SEQUENCE [LARGE SCALE GENOMIC DNA]</scope>
    <source>
        <strain evidence="5">CGMCC 4.7178</strain>
    </source>
</reference>
<dbReference type="EMBL" id="BMMP01000006">
    <property type="protein sequence ID" value="GGO48251.1"/>
    <property type="molecule type" value="Genomic_DNA"/>
</dbReference>
<keyword evidence="5" id="KW-1185">Reference proteome</keyword>
<dbReference type="RefSeq" id="WP_189036975.1">
    <property type="nucleotide sequence ID" value="NZ_BMMP01000006.1"/>
</dbReference>
<evidence type="ECO:0000313" key="5">
    <source>
        <dbReference type="Proteomes" id="UP000631535"/>
    </source>
</evidence>
<evidence type="ECO:0000256" key="2">
    <source>
        <dbReference type="ARBA" id="ARBA00022801"/>
    </source>
</evidence>
<dbReference type="SFLD" id="SFLDG01129">
    <property type="entry name" value="C1.5:_HAD__Beta-PGM__Phosphata"/>
    <property type="match status" value="1"/>
</dbReference>
<dbReference type="PANTHER" id="PTHR46470:SF4">
    <property type="entry name" value="5-AMINO-6-(5-PHOSPHO-D-RIBITYLAMINO)URACIL PHOSPHATASE YIGB"/>
    <property type="match status" value="1"/>
</dbReference>
<dbReference type="InterPro" id="IPR006439">
    <property type="entry name" value="HAD-SF_hydro_IA"/>
</dbReference>
<dbReference type="Gene3D" id="3.40.50.1000">
    <property type="entry name" value="HAD superfamily/HAD-like"/>
    <property type="match status" value="1"/>
</dbReference>